<dbReference type="EMBL" id="SHKL01000001">
    <property type="protein sequence ID" value="RZT84239.1"/>
    <property type="molecule type" value="Genomic_DNA"/>
</dbReference>
<dbReference type="Pfam" id="PF00583">
    <property type="entry name" value="Acetyltransf_1"/>
    <property type="match status" value="1"/>
</dbReference>
<dbReference type="AlphaFoldDB" id="A0A4Q7UVZ6"/>
<accession>A0A4Q7UVZ6</accession>
<evidence type="ECO:0000313" key="3">
    <source>
        <dbReference type="Proteomes" id="UP000291591"/>
    </source>
</evidence>
<reference evidence="2 3" key="1">
    <citation type="submission" date="2019-02" db="EMBL/GenBank/DDBJ databases">
        <title>Sequencing the genomes of 1000 actinobacteria strains.</title>
        <authorList>
            <person name="Klenk H.-P."/>
        </authorList>
    </citation>
    <scope>NUCLEOTIDE SEQUENCE [LARGE SCALE GENOMIC DNA]</scope>
    <source>
        <strain evidence="2 3">DSM 45779</strain>
    </source>
</reference>
<dbReference type="CDD" id="cd04301">
    <property type="entry name" value="NAT_SF"/>
    <property type="match status" value="1"/>
</dbReference>
<comment type="caution">
    <text evidence="2">The sequence shown here is derived from an EMBL/GenBank/DDBJ whole genome shotgun (WGS) entry which is preliminary data.</text>
</comment>
<dbReference type="GO" id="GO:0016747">
    <property type="term" value="F:acyltransferase activity, transferring groups other than amino-acyl groups"/>
    <property type="evidence" value="ECO:0007669"/>
    <property type="project" value="InterPro"/>
</dbReference>
<keyword evidence="3" id="KW-1185">Reference proteome</keyword>
<protein>
    <submittedName>
        <fullName evidence="2">Ribosomal protein S18 acetylase RimI-like enzyme</fullName>
    </submittedName>
</protein>
<keyword evidence="2" id="KW-0687">Ribonucleoprotein</keyword>
<dbReference type="GO" id="GO:0005840">
    <property type="term" value="C:ribosome"/>
    <property type="evidence" value="ECO:0007669"/>
    <property type="project" value="UniProtKB-KW"/>
</dbReference>
<feature type="domain" description="N-acetyltransferase" evidence="1">
    <location>
        <begin position="7"/>
        <end position="137"/>
    </location>
</feature>
<organism evidence="2 3">
    <name type="scientific">Pseudonocardia sediminis</name>
    <dbReference type="NCBI Taxonomy" id="1397368"/>
    <lineage>
        <taxon>Bacteria</taxon>
        <taxon>Bacillati</taxon>
        <taxon>Actinomycetota</taxon>
        <taxon>Actinomycetes</taxon>
        <taxon>Pseudonocardiales</taxon>
        <taxon>Pseudonocardiaceae</taxon>
        <taxon>Pseudonocardia</taxon>
    </lineage>
</organism>
<keyword evidence="2" id="KW-0689">Ribosomal protein</keyword>
<dbReference type="SUPFAM" id="SSF55729">
    <property type="entry name" value="Acyl-CoA N-acyltransferases (Nat)"/>
    <property type="match status" value="1"/>
</dbReference>
<sequence length="137" mass="14849">MTDPSALDLRVRSTIDDVALSTLHARAFGETPRLRPWSAQLKRHSLSWVGAFDGNTLTGFANLAWDGGGHAFLLDVVVHPSRQRRGIGRALVTEAVRQATDSGCSWLHADFADDLAPFFGDVCGLSPTSAGLLRLHR</sequence>
<dbReference type="InterPro" id="IPR016181">
    <property type="entry name" value="Acyl_CoA_acyltransferase"/>
</dbReference>
<dbReference type="Proteomes" id="UP000291591">
    <property type="component" value="Unassembled WGS sequence"/>
</dbReference>
<proteinExistence type="predicted"/>
<evidence type="ECO:0000313" key="2">
    <source>
        <dbReference type="EMBL" id="RZT84239.1"/>
    </source>
</evidence>
<gene>
    <name evidence="2" type="ORF">EV383_1077</name>
</gene>
<dbReference type="PROSITE" id="PS51186">
    <property type="entry name" value="GNAT"/>
    <property type="match status" value="1"/>
</dbReference>
<dbReference type="InterPro" id="IPR000182">
    <property type="entry name" value="GNAT_dom"/>
</dbReference>
<dbReference type="OrthoDB" id="4549080at2"/>
<evidence type="ECO:0000259" key="1">
    <source>
        <dbReference type="PROSITE" id="PS51186"/>
    </source>
</evidence>
<name>A0A4Q7UVZ6_PSEST</name>
<dbReference type="Gene3D" id="3.40.630.30">
    <property type="match status" value="1"/>
</dbReference>
<dbReference type="RefSeq" id="WP_130288867.1">
    <property type="nucleotide sequence ID" value="NZ_SHKL01000001.1"/>
</dbReference>